<evidence type="ECO:0000256" key="7">
    <source>
        <dbReference type="ARBA" id="ARBA00023145"/>
    </source>
</evidence>
<evidence type="ECO:0000256" key="3">
    <source>
        <dbReference type="ARBA" id="ARBA00022516"/>
    </source>
</evidence>
<evidence type="ECO:0000256" key="10">
    <source>
        <dbReference type="ARBA" id="ARBA00023264"/>
    </source>
</evidence>
<evidence type="ECO:0000256" key="11">
    <source>
        <dbReference type="ARBA" id="ARBA00023317"/>
    </source>
</evidence>
<comment type="similarity">
    <text evidence="12">Belongs to the phosphatidylserine decarboxylase family. PSD-B subfamily. Prokaryotic type II sub-subfamily.</text>
</comment>
<comment type="catalytic activity">
    <reaction evidence="12">
        <text>a 1,2-diacyl-sn-glycero-3-phospho-L-serine + H(+) = a 1,2-diacyl-sn-glycero-3-phosphoethanolamine + CO2</text>
        <dbReference type="Rhea" id="RHEA:20828"/>
        <dbReference type="ChEBI" id="CHEBI:15378"/>
        <dbReference type="ChEBI" id="CHEBI:16526"/>
        <dbReference type="ChEBI" id="CHEBI:57262"/>
        <dbReference type="ChEBI" id="CHEBI:64612"/>
        <dbReference type="EC" id="4.1.1.65"/>
    </reaction>
</comment>
<feature type="active site" description="Charge relay system; for autoendoproteolytic cleavage activity" evidence="12">
    <location>
        <position position="169"/>
    </location>
</feature>
<dbReference type="HAMAP" id="MF_00663">
    <property type="entry name" value="PS_decarb_PSD_B_type2"/>
    <property type="match status" value="1"/>
</dbReference>
<evidence type="ECO:0000313" key="13">
    <source>
        <dbReference type="EMBL" id="SFB36513.1"/>
    </source>
</evidence>
<keyword evidence="5 12" id="KW-0443">Lipid metabolism</keyword>
<comment type="subcellular location">
    <subcellularLocation>
        <location evidence="12">Cell membrane</location>
        <topology evidence="12">Peripheral membrane protein</topology>
    </subcellularLocation>
</comment>
<comment type="PTM">
    <text evidence="12">Is synthesized initially as an inactive proenzyme. Formation of the active enzyme involves a self-maturation process in which the active site pyruvoyl group is generated from an internal serine residue via an autocatalytic post-translational modification. Two non-identical subunits are generated from the proenzyme in this reaction, and the pyruvate is formed at the N-terminus of the alpha chain, which is derived from the carboxyl end of the proenzyme. The autoendoproteolytic cleavage occurs by a canonical serine protease mechanism, in which the side chain hydroxyl group of the serine supplies its oxygen atom to form the C-terminus of the beta chain, while the remainder of the serine residue undergoes an oxidative deamination to produce ammonia and the pyruvoyl prosthetic group on the alpha chain. During this reaction, the Ser that is part of the protease active site of the proenzyme becomes the pyruvoyl prosthetic group, which constitutes an essential element of the active site of the mature decarboxylase.</text>
</comment>
<evidence type="ECO:0000256" key="5">
    <source>
        <dbReference type="ARBA" id="ARBA00023098"/>
    </source>
</evidence>
<feature type="site" description="Cleavage (non-hydrolytic); by autocatalysis" evidence="12">
    <location>
        <begin position="255"/>
        <end position="256"/>
    </location>
</feature>
<dbReference type="NCBIfam" id="TIGR00163">
    <property type="entry name" value="PS_decarb"/>
    <property type="match status" value="1"/>
</dbReference>
<dbReference type="STRING" id="84698.SAMN04488528_10358"/>
<feature type="active site" description="Charge relay system; for autoendoproteolytic cleavage activity" evidence="12">
    <location>
        <position position="256"/>
    </location>
</feature>
<feature type="chain" id="PRO_5023267892" description="Phosphatidylserine decarboxylase beta chain" evidence="12">
    <location>
        <begin position="1"/>
        <end position="255"/>
    </location>
</feature>
<evidence type="ECO:0000256" key="2">
    <source>
        <dbReference type="ARBA" id="ARBA00022475"/>
    </source>
</evidence>
<feature type="active site" description="Charge relay system; for autoendoproteolytic cleavage activity" evidence="12">
    <location>
        <position position="113"/>
    </location>
</feature>
<dbReference type="NCBIfam" id="NF001941">
    <property type="entry name" value="PRK00723.1"/>
    <property type="match status" value="1"/>
</dbReference>
<dbReference type="PANTHER" id="PTHR10067">
    <property type="entry name" value="PHOSPHATIDYLSERINE DECARBOXYLASE"/>
    <property type="match status" value="1"/>
</dbReference>
<evidence type="ECO:0000256" key="9">
    <source>
        <dbReference type="ARBA" id="ARBA00023239"/>
    </source>
</evidence>
<comment type="cofactor">
    <cofactor evidence="12">
        <name>pyruvate</name>
        <dbReference type="ChEBI" id="CHEBI:15361"/>
    </cofactor>
    <text evidence="12">Binds 1 pyruvoyl group covalently per subunit.</text>
</comment>
<keyword evidence="7 12" id="KW-0865">Zymogen</keyword>
<dbReference type="InterPro" id="IPR033179">
    <property type="entry name" value="PSD_type2_pro"/>
</dbReference>
<keyword evidence="2 12" id="KW-1003">Cell membrane</keyword>
<dbReference type="GO" id="GO:0006646">
    <property type="term" value="P:phosphatidylethanolamine biosynthetic process"/>
    <property type="evidence" value="ECO:0007669"/>
    <property type="project" value="UniProtKB-UniRule"/>
</dbReference>
<comment type="function">
    <text evidence="12">Catalyzes the formation of phosphatidylethanolamine (PtdEtn) from phosphatidylserine (PtdSer).</text>
</comment>
<reference evidence="13 14" key="1">
    <citation type="submission" date="2016-10" db="EMBL/GenBank/DDBJ databases">
        <authorList>
            <person name="de Groot N.N."/>
        </authorList>
    </citation>
    <scope>NUCLEOTIDE SEQUENCE [LARGE SCALE GENOMIC DNA]</scope>
    <source>
        <strain evidence="13 14">DSM 12271</strain>
    </source>
</reference>
<comment type="pathway">
    <text evidence="12">Phospholipid metabolism; phosphatidylethanolamine biosynthesis; phosphatidylethanolamine from CDP-diacylglycerol: step 2/2.</text>
</comment>
<evidence type="ECO:0000256" key="12">
    <source>
        <dbReference type="HAMAP-Rule" id="MF_00663"/>
    </source>
</evidence>
<dbReference type="Proteomes" id="UP000198619">
    <property type="component" value="Unassembled WGS sequence"/>
</dbReference>
<evidence type="ECO:0000256" key="6">
    <source>
        <dbReference type="ARBA" id="ARBA00023136"/>
    </source>
</evidence>
<protein>
    <recommendedName>
        <fullName evidence="12">Phosphatidylserine decarboxylase proenzyme</fullName>
        <ecNumber evidence="12">4.1.1.65</ecNumber>
    </recommendedName>
    <component>
        <recommendedName>
            <fullName evidence="12">Phosphatidylserine decarboxylase alpha chain</fullName>
        </recommendedName>
    </component>
    <component>
        <recommendedName>
            <fullName evidence="12">Phosphatidylserine decarboxylase beta chain</fullName>
        </recommendedName>
    </component>
</protein>
<comment type="subunit">
    <text evidence="12">Heterodimer of a large membrane-associated beta subunit and a small pyruvoyl-containing alpha subunit.</text>
</comment>
<dbReference type="GO" id="GO:0005886">
    <property type="term" value="C:plasma membrane"/>
    <property type="evidence" value="ECO:0007669"/>
    <property type="project" value="UniProtKB-SubCell"/>
</dbReference>
<evidence type="ECO:0000256" key="1">
    <source>
        <dbReference type="ARBA" id="ARBA00005189"/>
    </source>
</evidence>
<dbReference type="UniPathway" id="UPA00558">
    <property type="reaction ID" value="UER00616"/>
</dbReference>
<evidence type="ECO:0000256" key="8">
    <source>
        <dbReference type="ARBA" id="ARBA00023209"/>
    </source>
</evidence>
<dbReference type="PANTHER" id="PTHR10067:SF17">
    <property type="entry name" value="PHOSPHATIDYLSERINE DECARBOXYLASE PROENZYME 2"/>
    <property type="match status" value="1"/>
</dbReference>
<dbReference type="Pfam" id="PF02666">
    <property type="entry name" value="PS_Dcarbxylase"/>
    <property type="match status" value="1"/>
</dbReference>
<dbReference type="RefSeq" id="WP_090042674.1">
    <property type="nucleotide sequence ID" value="NZ_FOKI01000035.1"/>
</dbReference>
<keyword evidence="11 12" id="KW-0670">Pyruvate</keyword>
<dbReference type="GO" id="GO:0004609">
    <property type="term" value="F:phosphatidylserine decarboxylase activity"/>
    <property type="evidence" value="ECO:0007669"/>
    <property type="project" value="UniProtKB-UniRule"/>
</dbReference>
<feature type="chain" id="PRO_5023267891" description="Phosphatidylserine decarboxylase alpha chain" evidence="12">
    <location>
        <begin position="256"/>
        <end position="300"/>
    </location>
</feature>
<keyword evidence="6 12" id="KW-0472">Membrane</keyword>
<dbReference type="InterPro" id="IPR033177">
    <property type="entry name" value="PSD-B"/>
</dbReference>
<keyword evidence="10 12" id="KW-1208">Phospholipid metabolism</keyword>
<keyword evidence="8 12" id="KW-0594">Phospholipid biosynthesis</keyword>
<proteinExistence type="inferred from homology"/>
<comment type="pathway">
    <text evidence="1">Lipid metabolism.</text>
</comment>
<keyword evidence="9 12" id="KW-0456">Lyase</keyword>
<keyword evidence="4 12" id="KW-0210">Decarboxylase</keyword>
<evidence type="ECO:0000256" key="4">
    <source>
        <dbReference type="ARBA" id="ARBA00022793"/>
    </source>
</evidence>
<evidence type="ECO:0000313" key="14">
    <source>
        <dbReference type="Proteomes" id="UP000198619"/>
    </source>
</evidence>
<feature type="modified residue" description="Pyruvic acid (Ser); by autocatalysis" evidence="12">
    <location>
        <position position="256"/>
    </location>
</feature>
<organism evidence="13 14">
    <name type="scientific">Clostridium frigidicarnis</name>
    <dbReference type="NCBI Taxonomy" id="84698"/>
    <lineage>
        <taxon>Bacteria</taxon>
        <taxon>Bacillati</taxon>
        <taxon>Bacillota</taxon>
        <taxon>Clostridia</taxon>
        <taxon>Eubacteriales</taxon>
        <taxon>Clostridiaceae</taxon>
        <taxon>Clostridium</taxon>
    </lineage>
</organism>
<sequence length="300" mass="34135">MIKIYNRSTKDYEIEKVAGEKYLQWNYSSPIGTSLLELFVKRKLFSKIYGSYCDTKLSSKKISSFINDLDLDMSISERSQGDFKSFNDFFVRKLKPNARPINTDSNVLVSPADGRLSVFTNIDLDNIIQVKGFTYSLKELIGDEKTANEYKNGTCMIVRLCPTDYHRLHFIDNGTCSDSREIDGSYYSVNPIALEKIPKLFCQNKREWSIFYSENFGDVILIEVGATCVGTIIQTYKPNIPVKKGDEKGYFKFGGSTTILFFKENTIKVDSDILEQSKLGFETKILMGERIGVKTNLVAN</sequence>
<gene>
    <name evidence="12" type="primary">psd</name>
    <name evidence="13" type="ORF">SAMN04488528_10358</name>
</gene>
<dbReference type="InterPro" id="IPR003817">
    <property type="entry name" value="PS_Dcarbxylase"/>
</dbReference>
<dbReference type="EMBL" id="FOKI01000035">
    <property type="protein sequence ID" value="SFB36513.1"/>
    <property type="molecule type" value="Genomic_DNA"/>
</dbReference>
<keyword evidence="14" id="KW-1185">Reference proteome</keyword>
<keyword evidence="3 12" id="KW-0444">Lipid biosynthesis</keyword>
<dbReference type="AlphaFoldDB" id="A0A1I1AJJ1"/>
<accession>A0A1I1AJJ1</accession>
<name>A0A1I1AJJ1_9CLOT</name>
<dbReference type="EC" id="4.1.1.65" evidence="12"/>
<dbReference type="OrthoDB" id="9802030at2"/>
<feature type="active site" description="Schiff-base intermediate with substrate; via pyruvic acid; for decarboxylase activity" evidence="12">
    <location>
        <position position="256"/>
    </location>
</feature>